<organism evidence="1 2">
    <name type="scientific">Pedobacter steynii</name>
    <dbReference type="NCBI Taxonomy" id="430522"/>
    <lineage>
        <taxon>Bacteria</taxon>
        <taxon>Pseudomonadati</taxon>
        <taxon>Bacteroidota</taxon>
        <taxon>Sphingobacteriia</taxon>
        <taxon>Sphingobacteriales</taxon>
        <taxon>Sphingobacteriaceae</taxon>
        <taxon>Pedobacter</taxon>
    </lineage>
</organism>
<dbReference type="Pfam" id="PF14281">
    <property type="entry name" value="PDDEXK_4"/>
    <property type="match status" value="1"/>
</dbReference>
<dbReference type="InterPro" id="IPR029470">
    <property type="entry name" value="PDDEXK_4"/>
</dbReference>
<reference evidence="2" key="1">
    <citation type="submission" date="2016-10" db="EMBL/GenBank/DDBJ databases">
        <authorList>
            <person name="Varghese N."/>
            <person name="Submissions S."/>
        </authorList>
    </citation>
    <scope>NUCLEOTIDE SEQUENCE [LARGE SCALE GENOMIC DNA]</scope>
    <source>
        <strain evidence="2">DSM 19110</strain>
    </source>
</reference>
<name>A0A1G9LH17_9SPHI</name>
<dbReference type="OrthoDB" id="6796607at2"/>
<protein>
    <submittedName>
        <fullName evidence="1">PD-(D/E)XK nuclease superfamily protein</fullName>
    </submittedName>
</protein>
<proteinExistence type="predicted"/>
<keyword evidence="2" id="KW-1185">Reference proteome</keyword>
<sequence length="343" mass="40780">MKPNIFDFATKELSQDAFLTWLLNWADPSNSDIDPKLHDCASEFVKELIKRKIPEFNEEITVVIAGRQWENIDIWVEVNNQYLLIIEDKTNTQRHSDQLLNYKKFATDWCIDNNYKEPICIYIKTGNESMASLNGVRKEGFYIYNRPDIVALLNSHPEIQNNIFNDFKLRINRLENENHLFKEKKIRDWVSSDWQGFFQLLEQEMEIADWKFVNNPNKGFWCAILDWAEWGIFPVYIQLEQAKLCFKISTHPDDLDFHNDISQAEIRDQFHHKLMEMARENDYKEIKRPGRFGNGKYMTVAVVEPQDWLGNEEDSINIQEIIRKLNLYKTFLSEVRLKKITTV</sequence>
<gene>
    <name evidence="1" type="ORF">SAMN05421820_101883</name>
</gene>
<accession>A0A1G9LH17</accession>
<evidence type="ECO:0000313" key="2">
    <source>
        <dbReference type="Proteomes" id="UP000183200"/>
    </source>
</evidence>
<dbReference type="RefSeq" id="WP_074604867.1">
    <property type="nucleotide sequence ID" value="NZ_FNGY01000001.1"/>
</dbReference>
<dbReference type="AlphaFoldDB" id="A0A1G9LH17"/>
<dbReference type="EMBL" id="FNGY01000001">
    <property type="protein sequence ID" value="SDL61127.1"/>
    <property type="molecule type" value="Genomic_DNA"/>
</dbReference>
<dbReference type="Proteomes" id="UP000183200">
    <property type="component" value="Unassembled WGS sequence"/>
</dbReference>
<evidence type="ECO:0000313" key="1">
    <source>
        <dbReference type="EMBL" id="SDL61127.1"/>
    </source>
</evidence>